<feature type="transmembrane region" description="Helical" evidence="5">
    <location>
        <begin position="307"/>
        <end position="328"/>
    </location>
</feature>
<dbReference type="Proteomes" id="UP000708208">
    <property type="component" value="Unassembled WGS sequence"/>
</dbReference>
<keyword evidence="8" id="KW-1185">Reference proteome</keyword>
<evidence type="ECO:0000256" key="5">
    <source>
        <dbReference type="SAM" id="Phobius"/>
    </source>
</evidence>
<sequence length="452" mass="49669">MPEKPDKKLENMEDVLIAIGGFGRFQVLVLFLLLFMEIPAALMLYVPIFIGSNSSEWTCNGTNVSASSICSCTTEALARNPESSIVAEWNLICGSSWIPHTITSLQMIGMVLGNIYTSQLSDWYGRRYCFMGIILQMAFGSVLSAIAPNPYVYAAARFVCGAGYSGFICILAIYSMEFLTPRWRPVSGCASPSGIGTMLLGLLAYYFRVWRTLVWVTAAPFGAIILIIPFLPESPRWLLHKKRIDECSKVLNHIAKINGKPAIDIEILRIISKTNNSVESAEGVEQSSERFSYLEFWRDKTLRRTTLYLQGIWFVWAFVHFGLGYNIQNVAGSPYLNVVFLGLAEALGPPSSFFFNDKFGRRKTLVGFMTLSAVFLVSIGILQVCYHGRNAAQIVAILCLCGKYGATGAKMPTRLLTGESYPTAIRTMGIGVASITASLGGALAPQMAYLGS</sequence>
<comment type="subcellular location">
    <subcellularLocation>
        <location evidence="1">Membrane</location>
        <topology evidence="1">Multi-pass membrane protein</topology>
    </subcellularLocation>
</comment>
<feature type="transmembrane region" description="Helical" evidence="5">
    <location>
        <begin position="153"/>
        <end position="174"/>
    </location>
</feature>
<evidence type="ECO:0000313" key="7">
    <source>
        <dbReference type="EMBL" id="CAG7724543.1"/>
    </source>
</evidence>
<feature type="transmembrane region" description="Helical" evidence="5">
    <location>
        <begin position="365"/>
        <end position="384"/>
    </location>
</feature>
<reference evidence="7" key="1">
    <citation type="submission" date="2021-06" db="EMBL/GenBank/DDBJ databases">
        <authorList>
            <person name="Hodson N. C."/>
            <person name="Mongue J. A."/>
            <person name="Jaron S. K."/>
        </authorList>
    </citation>
    <scope>NUCLEOTIDE SEQUENCE</scope>
</reference>
<feature type="transmembrane region" description="Helical" evidence="5">
    <location>
        <begin position="186"/>
        <end position="207"/>
    </location>
</feature>
<keyword evidence="4 5" id="KW-0472">Membrane</keyword>
<feature type="transmembrane region" description="Helical" evidence="5">
    <location>
        <begin position="427"/>
        <end position="449"/>
    </location>
</feature>
<dbReference type="PANTHER" id="PTHR24064">
    <property type="entry name" value="SOLUTE CARRIER FAMILY 22 MEMBER"/>
    <property type="match status" value="1"/>
</dbReference>
<feature type="non-terminal residue" evidence="7">
    <location>
        <position position="1"/>
    </location>
</feature>
<dbReference type="InterPro" id="IPR005829">
    <property type="entry name" value="Sugar_transporter_CS"/>
</dbReference>
<protein>
    <recommendedName>
        <fullName evidence="6">Major facilitator superfamily (MFS) profile domain-containing protein</fullName>
    </recommendedName>
</protein>
<keyword evidence="3 5" id="KW-1133">Transmembrane helix</keyword>
<dbReference type="InterPro" id="IPR005828">
    <property type="entry name" value="MFS_sugar_transport-like"/>
</dbReference>
<dbReference type="PROSITE" id="PS50850">
    <property type="entry name" value="MFS"/>
    <property type="match status" value="1"/>
</dbReference>
<dbReference type="GO" id="GO:0022857">
    <property type="term" value="F:transmembrane transporter activity"/>
    <property type="evidence" value="ECO:0007669"/>
    <property type="project" value="InterPro"/>
</dbReference>
<feature type="domain" description="Major facilitator superfamily (MFS) profile" evidence="6">
    <location>
        <begin position="26"/>
        <end position="452"/>
    </location>
</feature>
<evidence type="ECO:0000256" key="4">
    <source>
        <dbReference type="ARBA" id="ARBA00023136"/>
    </source>
</evidence>
<organism evidence="7 8">
    <name type="scientific">Allacma fusca</name>
    <dbReference type="NCBI Taxonomy" id="39272"/>
    <lineage>
        <taxon>Eukaryota</taxon>
        <taxon>Metazoa</taxon>
        <taxon>Ecdysozoa</taxon>
        <taxon>Arthropoda</taxon>
        <taxon>Hexapoda</taxon>
        <taxon>Collembola</taxon>
        <taxon>Symphypleona</taxon>
        <taxon>Sminthuridae</taxon>
        <taxon>Allacma</taxon>
    </lineage>
</organism>
<evidence type="ECO:0000256" key="3">
    <source>
        <dbReference type="ARBA" id="ARBA00022989"/>
    </source>
</evidence>
<comment type="caution">
    <text evidence="7">The sequence shown here is derived from an EMBL/GenBank/DDBJ whole genome shotgun (WGS) entry which is preliminary data.</text>
</comment>
<evidence type="ECO:0000259" key="6">
    <source>
        <dbReference type="PROSITE" id="PS50850"/>
    </source>
</evidence>
<accession>A0A8J2JRS9</accession>
<gene>
    <name evidence="7" type="ORF">AFUS01_LOCUS13557</name>
</gene>
<feature type="transmembrane region" description="Helical" evidence="5">
    <location>
        <begin position="128"/>
        <end position="147"/>
    </location>
</feature>
<proteinExistence type="predicted"/>
<dbReference type="GO" id="GO:0016020">
    <property type="term" value="C:membrane"/>
    <property type="evidence" value="ECO:0007669"/>
    <property type="project" value="UniProtKB-SubCell"/>
</dbReference>
<keyword evidence="2 5" id="KW-0812">Transmembrane</keyword>
<name>A0A8J2JRS9_9HEXA</name>
<feature type="transmembrane region" description="Helical" evidence="5">
    <location>
        <begin position="27"/>
        <end position="50"/>
    </location>
</feature>
<feature type="transmembrane region" description="Helical" evidence="5">
    <location>
        <begin position="97"/>
        <end position="116"/>
    </location>
</feature>
<dbReference type="Pfam" id="PF00083">
    <property type="entry name" value="Sugar_tr"/>
    <property type="match status" value="1"/>
</dbReference>
<dbReference type="OrthoDB" id="2544694at2759"/>
<dbReference type="EMBL" id="CAJVCH010110797">
    <property type="protein sequence ID" value="CAG7724543.1"/>
    <property type="molecule type" value="Genomic_DNA"/>
</dbReference>
<evidence type="ECO:0000256" key="1">
    <source>
        <dbReference type="ARBA" id="ARBA00004141"/>
    </source>
</evidence>
<dbReference type="PROSITE" id="PS00216">
    <property type="entry name" value="SUGAR_TRANSPORT_1"/>
    <property type="match status" value="1"/>
</dbReference>
<evidence type="ECO:0000256" key="2">
    <source>
        <dbReference type="ARBA" id="ARBA00022692"/>
    </source>
</evidence>
<feature type="transmembrane region" description="Helical" evidence="5">
    <location>
        <begin position="213"/>
        <end position="232"/>
    </location>
</feature>
<dbReference type="InterPro" id="IPR020846">
    <property type="entry name" value="MFS_dom"/>
</dbReference>
<evidence type="ECO:0000313" key="8">
    <source>
        <dbReference type="Proteomes" id="UP000708208"/>
    </source>
</evidence>
<dbReference type="AlphaFoldDB" id="A0A8J2JRS9"/>